<dbReference type="Proteomes" id="UP001066276">
    <property type="component" value="Chromosome 1_2"/>
</dbReference>
<proteinExistence type="predicted"/>
<protein>
    <submittedName>
        <fullName evidence="2">Uncharacterized protein</fullName>
    </submittedName>
</protein>
<reference evidence="2" key="1">
    <citation type="journal article" date="2022" name="bioRxiv">
        <title>Sequencing and chromosome-scale assembly of the giantPleurodeles waltlgenome.</title>
        <authorList>
            <person name="Brown T."/>
            <person name="Elewa A."/>
            <person name="Iarovenko S."/>
            <person name="Subramanian E."/>
            <person name="Araus A.J."/>
            <person name="Petzold A."/>
            <person name="Susuki M."/>
            <person name="Suzuki K.-i.T."/>
            <person name="Hayashi T."/>
            <person name="Toyoda A."/>
            <person name="Oliveira C."/>
            <person name="Osipova E."/>
            <person name="Leigh N.D."/>
            <person name="Simon A."/>
            <person name="Yun M.H."/>
        </authorList>
    </citation>
    <scope>NUCLEOTIDE SEQUENCE</scope>
    <source>
        <strain evidence="2">20211129_DDA</strain>
        <tissue evidence="2">Liver</tissue>
    </source>
</reference>
<comment type="caution">
    <text evidence="2">The sequence shown here is derived from an EMBL/GenBank/DDBJ whole genome shotgun (WGS) entry which is preliminary data.</text>
</comment>
<evidence type="ECO:0000313" key="3">
    <source>
        <dbReference type="Proteomes" id="UP001066276"/>
    </source>
</evidence>
<dbReference type="EMBL" id="JANPWB010000002">
    <property type="protein sequence ID" value="KAJ1211007.1"/>
    <property type="molecule type" value="Genomic_DNA"/>
</dbReference>
<organism evidence="2 3">
    <name type="scientific">Pleurodeles waltl</name>
    <name type="common">Iberian ribbed newt</name>
    <dbReference type="NCBI Taxonomy" id="8319"/>
    <lineage>
        <taxon>Eukaryota</taxon>
        <taxon>Metazoa</taxon>
        <taxon>Chordata</taxon>
        <taxon>Craniata</taxon>
        <taxon>Vertebrata</taxon>
        <taxon>Euteleostomi</taxon>
        <taxon>Amphibia</taxon>
        <taxon>Batrachia</taxon>
        <taxon>Caudata</taxon>
        <taxon>Salamandroidea</taxon>
        <taxon>Salamandridae</taxon>
        <taxon>Pleurodelinae</taxon>
        <taxon>Pleurodeles</taxon>
    </lineage>
</organism>
<sequence>MQVIYGGGLVLSLGRPSFQARESESMCHHTLQSEFPKCFLSLSGTVDRVATVTLSGAVLDRLLASGGEPRREHRAKGAAGLSREEACGRDVREEELERQPGHGSAEPEGEAGGTRCPLCQEVRYGGAVAPHPFLSFLLELR</sequence>
<gene>
    <name evidence="2" type="ORF">NDU88_006369</name>
</gene>
<keyword evidence="3" id="KW-1185">Reference proteome</keyword>
<evidence type="ECO:0000313" key="2">
    <source>
        <dbReference type="EMBL" id="KAJ1211007.1"/>
    </source>
</evidence>
<feature type="compositionally biased region" description="Basic and acidic residues" evidence="1">
    <location>
        <begin position="82"/>
        <end position="100"/>
    </location>
</feature>
<dbReference type="AlphaFoldDB" id="A0AAV7WEI7"/>
<evidence type="ECO:0000256" key="1">
    <source>
        <dbReference type="SAM" id="MobiDB-lite"/>
    </source>
</evidence>
<name>A0AAV7WEI7_PLEWA</name>
<accession>A0AAV7WEI7</accession>
<feature type="region of interest" description="Disordered" evidence="1">
    <location>
        <begin position="66"/>
        <end position="114"/>
    </location>
</feature>